<organism evidence="1 2">
    <name type="scientific">Streptomyces osmaniensis</name>
    <dbReference type="NCBI Taxonomy" id="593134"/>
    <lineage>
        <taxon>Bacteria</taxon>
        <taxon>Bacillati</taxon>
        <taxon>Actinomycetota</taxon>
        <taxon>Actinomycetes</taxon>
        <taxon>Kitasatosporales</taxon>
        <taxon>Streptomycetaceae</taxon>
        <taxon>Streptomyces</taxon>
    </lineage>
</organism>
<comment type="caution">
    <text evidence="1">The sequence shown here is derived from an EMBL/GenBank/DDBJ whole genome shotgun (WGS) entry which is preliminary data.</text>
</comment>
<name>A0ABP6XNY9_9ACTN</name>
<proteinExistence type="predicted"/>
<protein>
    <submittedName>
        <fullName evidence="1">Uncharacterized protein</fullName>
    </submittedName>
</protein>
<gene>
    <name evidence="1" type="ORF">GCM10022295_59610</name>
</gene>
<evidence type="ECO:0000313" key="1">
    <source>
        <dbReference type="EMBL" id="GAA3569923.1"/>
    </source>
</evidence>
<dbReference type="Proteomes" id="UP001500707">
    <property type="component" value="Unassembled WGS sequence"/>
</dbReference>
<dbReference type="EMBL" id="BAABCE010000012">
    <property type="protein sequence ID" value="GAA3569923.1"/>
    <property type="molecule type" value="Genomic_DNA"/>
</dbReference>
<evidence type="ECO:0000313" key="2">
    <source>
        <dbReference type="Proteomes" id="UP001500707"/>
    </source>
</evidence>
<reference evidence="2" key="1">
    <citation type="journal article" date="2019" name="Int. J. Syst. Evol. Microbiol.">
        <title>The Global Catalogue of Microorganisms (GCM) 10K type strain sequencing project: providing services to taxonomists for standard genome sequencing and annotation.</title>
        <authorList>
            <consortium name="The Broad Institute Genomics Platform"/>
            <consortium name="The Broad Institute Genome Sequencing Center for Infectious Disease"/>
            <person name="Wu L."/>
            <person name="Ma J."/>
        </authorList>
    </citation>
    <scope>NUCLEOTIDE SEQUENCE [LARGE SCALE GENOMIC DNA]</scope>
    <source>
        <strain evidence="2">JCM 17656</strain>
    </source>
</reference>
<accession>A0ABP6XNY9</accession>
<keyword evidence="2" id="KW-1185">Reference proteome</keyword>
<sequence>MTRATPDVTPQSCLEVNLQDYGALGVTLKSNNDAPVFHIMGVFHSLRPPY</sequence>